<dbReference type="OrthoDB" id="5673at2759"/>
<dbReference type="PANTHER" id="PTHR21013:SF10">
    <property type="entry name" value="ATP SYNTHASE MITOCHONDRIAL F1 COMPLEX ASSEMBLY FACTOR 2"/>
    <property type="match status" value="1"/>
</dbReference>
<comment type="subcellular location">
    <subcellularLocation>
        <location evidence="1">Mitochondrion</location>
    </subcellularLocation>
</comment>
<dbReference type="InterPro" id="IPR042272">
    <property type="entry name" value="ATP12_ATP_synth-F1-assembly_N"/>
</dbReference>
<dbReference type="SUPFAM" id="SSF160909">
    <property type="entry name" value="ATP12-like"/>
    <property type="match status" value="1"/>
</dbReference>
<dbReference type="EMBL" id="KN847976">
    <property type="protein sequence ID" value="KIR48990.1"/>
    <property type="molecule type" value="Genomic_DNA"/>
</dbReference>
<sequence>MTSLRISARPLLPRLRHVPRACRPATIGARTFSTSFAKWAVVKDGPPVTQTNRAEHTLRRFWKTVNISSTPTDGFLIHLDHRALKTPFGAKLEIPKERRLLAALIANEWENQDEVLKQHALPVTSLASRAIDGLSEGPTRPAVIDALLKYLETDTILYPDDAPAPLVRLQKEHWDPLRAWLKEDFGVELQLAQGFGAVKQTDDNVEKLKKVVEAMDGWELAAFERAVYATKSFVIALALCRSRLTAHEAAQASHVEVSSQIERWGEVEDTHDVDYQDIRRALGSAACLLIKS</sequence>
<dbReference type="Gene3D" id="1.10.3580.10">
    <property type="entry name" value="ATP12 ATPase"/>
    <property type="match status" value="1"/>
</dbReference>
<name>A0A0D0VU85_CRYGA</name>
<dbReference type="Pfam" id="PF07542">
    <property type="entry name" value="ATP12"/>
    <property type="match status" value="1"/>
</dbReference>
<evidence type="ECO:0000256" key="3">
    <source>
        <dbReference type="ARBA" id="ARBA00022946"/>
    </source>
</evidence>
<keyword evidence="5" id="KW-0143">Chaperone</keyword>
<gene>
    <name evidence="6" type="ORF">I312_02060</name>
</gene>
<evidence type="ECO:0000256" key="2">
    <source>
        <dbReference type="ARBA" id="ARBA00008231"/>
    </source>
</evidence>
<dbReference type="AlphaFoldDB" id="A0A0D0VU85"/>
<evidence type="ECO:0000313" key="6">
    <source>
        <dbReference type="EMBL" id="KIR48990.1"/>
    </source>
</evidence>
<evidence type="ECO:0000256" key="4">
    <source>
        <dbReference type="ARBA" id="ARBA00023128"/>
    </source>
</evidence>
<keyword evidence="4" id="KW-0496">Mitochondrion</keyword>
<evidence type="ECO:0000256" key="5">
    <source>
        <dbReference type="ARBA" id="ARBA00023186"/>
    </source>
</evidence>
<reference evidence="6" key="1">
    <citation type="submission" date="2015-01" db="EMBL/GenBank/DDBJ databases">
        <title>The Genome Sequence of Cryptococcus gattii CA1280.</title>
        <authorList>
            <consortium name="The Broad Institute Genomics Platform"/>
            <person name="Cuomo C."/>
            <person name="Litvintseva A."/>
            <person name="Chen Y."/>
            <person name="Heitman J."/>
            <person name="Sun S."/>
            <person name="Springer D."/>
            <person name="Dromer F."/>
            <person name="Young S."/>
            <person name="Zeng Q."/>
            <person name="Gargeya S."/>
            <person name="Abouelleil A."/>
            <person name="Alvarado L."/>
            <person name="Chapman S.B."/>
            <person name="Gainer-Dewar J."/>
            <person name="Goldberg J."/>
            <person name="Griggs A."/>
            <person name="Gujja S."/>
            <person name="Hansen M."/>
            <person name="Howarth C."/>
            <person name="Imamovic A."/>
            <person name="Larimer J."/>
            <person name="Murphy C."/>
            <person name="Naylor J."/>
            <person name="Pearson M."/>
            <person name="Priest M."/>
            <person name="Roberts A."/>
            <person name="Saif S."/>
            <person name="Shea T."/>
            <person name="Sykes S."/>
            <person name="Wortman J."/>
            <person name="Nusbaum C."/>
            <person name="Birren B."/>
        </authorList>
    </citation>
    <scope>NUCLEOTIDE SEQUENCE [LARGE SCALE GENOMIC DNA]</scope>
    <source>
        <strain evidence="6">CA1280</strain>
    </source>
</reference>
<organism evidence="6">
    <name type="scientific">Cryptococcus bacillisporus CA1280</name>
    <dbReference type="NCBI Taxonomy" id="1296109"/>
    <lineage>
        <taxon>Eukaryota</taxon>
        <taxon>Fungi</taxon>
        <taxon>Dikarya</taxon>
        <taxon>Basidiomycota</taxon>
        <taxon>Agaricomycotina</taxon>
        <taxon>Tremellomycetes</taxon>
        <taxon>Tremellales</taxon>
        <taxon>Cryptococcaceae</taxon>
        <taxon>Cryptococcus</taxon>
        <taxon>Cryptococcus gattii species complex</taxon>
    </lineage>
</organism>
<dbReference type="InterPro" id="IPR023335">
    <property type="entry name" value="ATP12_ortho_dom_sf"/>
</dbReference>
<comment type="similarity">
    <text evidence="2">Belongs to the ATP12 family.</text>
</comment>
<proteinExistence type="inferred from homology"/>
<evidence type="ECO:0000256" key="1">
    <source>
        <dbReference type="ARBA" id="ARBA00004173"/>
    </source>
</evidence>
<dbReference type="GO" id="GO:0033615">
    <property type="term" value="P:mitochondrial proton-transporting ATP synthase complex assembly"/>
    <property type="evidence" value="ECO:0007669"/>
    <property type="project" value="TreeGrafter"/>
</dbReference>
<protein>
    <submittedName>
        <fullName evidence="6">Unplaced genomic scaffold supercont1.4, whole genome shotgun sequence</fullName>
    </submittedName>
</protein>
<keyword evidence="3" id="KW-0809">Transit peptide</keyword>
<dbReference type="Gene3D" id="3.30.2180.10">
    <property type="entry name" value="ATP12-like"/>
    <property type="match status" value="1"/>
</dbReference>
<accession>A0A0D0VU85</accession>
<dbReference type="InterPro" id="IPR011419">
    <property type="entry name" value="ATP12_ATP_synth-F1-assembly"/>
</dbReference>
<dbReference type="HOGENOM" id="CLU_047893_1_0_1"/>
<dbReference type="GO" id="GO:0005739">
    <property type="term" value="C:mitochondrion"/>
    <property type="evidence" value="ECO:0007669"/>
    <property type="project" value="UniProtKB-SubCell"/>
</dbReference>
<dbReference type="PANTHER" id="PTHR21013">
    <property type="entry name" value="ATP SYNTHASE MITOCHONDRIAL F1 COMPLEX ASSEMBLY FACTOR 2/ATP12 PROTEIN, MITOCHONDRIAL PRECURSOR"/>
    <property type="match status" value="1"/>
</dbReference>